<name>A0A328DEA9_9ASTE</name>
<keyword evidence="3" id="KW-1185">Reference proteome</keyword>
<dbReference type="Proteomes" id="UP000249390">
    <property type="component" value="Unassembled WGS sequence"/>
</dbReference>
<organism evidence="2 3">
    <name type="scientific">Cuscuta australis</name>
    <dbReference type="NCBI Taxonomy" id="267555"/>
    <lineage>
        <taxon>Eukaryota</taxon>
        <taxon>Viridiplantae</taxon>
        <taxon>Streptophyta</taxon>
        <taxon>Embryophyta</taxon>
        <taxon>Tracheophyta</taxon>
        <taxon>Spermatophyta</taxon>
        <taxon>Magnoliopsida</taxon>
        <taxon>eudicotyledons</taxon>
        <taxon>Gunneridae</taxon>
        <taxon>Pentapetalae</taxon>
        <taxon>asterids</taxon>
        <taxon>lamiids</taxon>
        <taxon>Solanales</taxon>
        <taxon>Convolvulaceae</taxon>
        <taxon>Cuscuteae</taxon>
        <taxon>Cuscuta</taxon>
        <taxon>Cuscuta subgen. Grammica</taxon>
        <taxon>Cuscuta sect. Cleistogrammica</taxon>
    </lineage>
</organism>
<feature type="compositionally biased region" description="Basic and acidic residues" evidence="1">
    <location>
        <begin position="333"/>
        <end position="345"/>
    </location>
</feature>
<dbReference type="EMBL" id="NQVE01000146">
    <property type="protein sequence ID" value="RAL44232.1"/>
    <property type="molecule type" value="Genomic_DNA"/>
</dbReference>
<dbReference type="PANTHER" id="PTHR14296:SF12">
    <property type="entry name" value="DDT DOMAIN-CONTAINING PROTEIN DDR4 ISOFORM X1"/>
    <property type="match status" value="1"/>
</dbReference>
<evidence type="ECO:0000313" key="3">
    <source>
        <dbReference type="Proteomes" id="UP000249390"/>
    </source>
</evidence>
<gene>
    <name evidence="2" type="ORF">DM860_015592</name>
</gene>
<evidence type="ECO:0000313" key="2">
    <source>
        <dbReference type="EMBL" id="RAL44232.1"/>
    </source>
</evidence>
<sequence length="490" mass="55402">MVDTCGRSTVDCENGTEDELGVILESPLPDSQLARVQLRQRWELASILNFLNVFEPVLGIKYKISAEEIEMALIVPNESLSQLHVALLKGIPPASKILNNSYGWVTVLCKKLKVWWPWVAEGECPLNPAKGEEIHTYKAADPIVRLLLLKALCEIRADQDDILAHVNDSLKNGTALSTFRKDKFGGDGCGISYWYDGNETIGHRLYKEILKVECKPKVKGMGNMLGVNFQWETLATNLEEFRAFVDKVSFGEAKWESSVCKAVQADIIPSLEKIQKKKERVLKRQRRQDMIPNGFVKSAFTRSCRNRGPVNYRFDDYDKAIREAIQVTNNKKTAKEQRYGKRYSEHNTINGSVNEIASASCSSEDEPAKSDTEKDQDQGSDFADCTSDEHDGEKVANPRKDANIAKHLKGDNNSTLHSQAQESMLDLDHRDKDPHCNRLAENEGYTTNCRASLSTKDRLMESTILTATEDEPIKIFVRPFKSRLFFLYEL</sequence>
<feature type="compositionally biased region" description="Basic and acidic residues" evidence="1">
    <location>
        <begin position="387"/>
        <end position="399"/>
    </location>
</feature>
<proteinExistence type="predicted"/>
<comment type="caution">
    <text evidence="2">The sequence shown here is derived from an EMBL/GenBank/DDBJ whole genome shotgun (WGS) entry which is preliminary data.</text>
</comment>
<evidence type="ECO:0008006" key="4">
    <source>
        <dbReference type="Google" id="ProtNLM"/>
    </source>
</evidence>
<dbReference type="PANTHER" id="PTHR14296">
    <property type="entry name" value="REMODELING AND SPACING FACTOR 1"/>
    <property type="match status" value="1"/>
</dbReference>
<feature type="compositionally biased region" description="Basic and acidic residues" evidence="1">
    <location>
        <begin position="366"/>
        <end position="377"/>
    </location>
</feature>
<feature type="region of interest" description="Disordered" evidence="1">
    <location>
        <begin position="329"/>
        <end position="399"/>
    </location>
</feature>
<dbReference type="AlphaFoldDB" id="A0A328DEA9"/>
<accession>A0A328DEA9</accession>
<protein>
    <recommendedName>
        <fullName evidence="4">DDT domain-containing protein</fullName>
    </recommendedName>
</protein>
<feature type="compositionally biased region" description="Polar residues" evidence="1">
    <location>
        <begin position="346"/>
        <end position="362"/>
    </location>
</feature>
<evidence type="ECO:0000256" key="1">
    <source>
        <dbReference type="SAM" id="MobiDB-lite"/>
    </source>
</evidence>
<dbReference type="InterPro" id="IPR028938">
    <property type="entry name" value="Rsf1-like"/>
</dbReference>
<dbReference type="GO" id="GO:0006355">
    <property type="term" value="P:regulation of DNA-templated transcription"/>
    <property type="evidence" value="ECO:0007669"/>
    <property type="project" value="InterPro"/>
</dbReference>
<reference evidence="2 3" key="1">
    <citation type="submission" date="2018-06" db="EMBL/GenBank/DDBJ databases">
        <title>The Genome of Cuscuta australis (Dodder) Provides Insight into the Evolution of Plant Parasitism.</title>
        <authorList>
            <person name="Liu H."/>
        </authorList>
    </citation>
    <scope>NUCLEOTIDE SEQUENCE [LARGE SCALE GENOMIC DNA]</scope>
    <source>
        <strain evidence="3">cv. Yunnan</strain>
        <tissue evidence="2">Vines</tissue>
    </source>
</reference>
<dbReference type="GO" id="GO:0031213">
    <property type="term" value="C:RSF complex"/>
    <property type="evidence" value="ECO:0007669"/>
    <property type="project" value="InterPro"/>
</dbReference>